<comment type="subcellular location">
    <subcellularLocation>
        <location evidence="1 5">Cell membrane</location>
        <topology evidence="1 5">Multi-pass membrane protein</topology>
    </subcellularLocation>
</comment>
<feature type="active site" description="Proton acceptor" evidence="5 6">
    <location>
        <position position="629"/>
    </location>
</feature>
<dbReference type="EC" id="2.5.1.16" evidence="5"/>
<evidence type="ECO:0000256" key="6">
    <source>
        <dbReference type="PROSITE-ProRule" id="PRU00354"/>
    </source>
</evidence>
<dbReference type="InterPro" id="IPR011701">
    <property type="entry name" value="MFS"/>
</dbReference>
<dbReference type="HAMAP" id="MF_00198">
    <property type="entry name" value="Spermidine_synth"/>
    <property type="match status" value="1"/>
</dbReference>
<feature type="transmembrane region" description="Helical" evidence="5">
    <location>
        <begin position="453"/>
        <end position="472"/>
    </location>
</feature>
<name>A0A7W5AST2_9BACL</name>
<feature type="transmembrane region" description="Helical" evidence="5">
    <location>
        <begin position="43"/>
        <end position="65"/>
    </location>
</feature>
<feature type="transmembrane region" description="Helical" evidence="5">
    <location>
        <begin position="118"/>
        <end position="140"/>
    </location>
</feature>
<accession>A0A7W5AST2</accession>
<comment type="caution">
    <text evidence="8">The sequence shown here is derived from an EMBL/GenBank/DDBJ whole genome shotgun (WGS) entry which is preliminary data.</text>
</comment>
<dbReference type="RefSeq" id="WP_183595917.1">
    <property type="nucleotide sequence ID" value="NZ_JACHXK010000001.1"/>
</dbReference>
<keyword evidence="5" id="KW-0745">Spermidine biosynthesis</keyword>
<keyword evidence="5" id="KW-1133">Transmembrane helix</keyword>
<dbReference type="Gene3D" id="1.20.1250.20">
    <property type="entry name" value="MFS general substrate transporter like domains"/>
    <property type="match status" value="1"/>
</dbReference>
<sequence>MARYRAQSGSRLFFVAIFLSGTSSIIYQLIWTRYLHHLFGVSVHAVATVLTCYMLGLVAGSLFFGRLADRLKRGHRLFLSLEASIGIYGACSPFLYTALADLNAWLASSFEMGGELRITVRIALSLLFLIIPTFLMGGTFPVMVKCHARMTAGIGKDMGSIYAVNTLGAAIGAFVTGFYLIQTIGLNQSVYMAAGLNLLVAGFLLIMRKQREEEDYKEVPLSRAQVNPPSSGSRRFVWFFGSAFAISGLTSLSYEVLWTRSLTYFFRDTVYDFALVLTVFLFGIVLGSYACSRLLHRIHRPVEAFGMVQVAIGLYSLVTLLIIHKLPYAINHLQTMSTLYMQYGDGYWLAGLFIKLGYTVLIVLIPTSLFGSTYPLIGKIFLQNADQVGKQVGLLNSLNTLGSAIGALLSGFVFVSLLGLHNSIKTLALLNCCIGFMLCVLVLPKKGRSRMKAVVAASFISVIVVAAVVPRWDHLRMSISFLEPDQALEQSVRLLYYNENSMDMVSVVEVVPYEQKFLTTNRLYTQNTSNMGQTEDHRRLGHIPLLLHPDPKNVLVVGLGAGMTLSGVGEQDVGRIDAVEISKNVVNAARLFEEENNGILDDPRVRIHIDDGRNFVRSTRDAYDVIISDIYFPMSSGSGSLYSTDYYRAVRERLAPDGLFVQWLPIHQLSFADMKMIIRSFREEFPNTSLWYGMIGDSAPVLGVMGMNHPLAVDYGQLDSRMKQPVLHERLQEMNLSTPSLLLSHFIMGSESVDELVCGYPVNTDNKPIIEYTAPRLHNRSYQTGLANISQFPDRTESVFPYLTNIRPEEAAQIQSHLTDHTEAKKSIIRALTPLVEGQWELSFGQINEAVQQYRDNEDLLYWQREIARRQ</sequence>
<proteinExistence type="inferred from homology"/>
<reference evidence="8 9" key="1">
    <citation type="submission" date="2020-08" db="EMBL/GenBank/DDBJ databases">
        <title>Genomic Encyclopedia of Type Strains, Phase III (KMG-III): the genomes of soil and plant-associated and newly described type strains.</title>
        <authorList>
            <person name="Whitman W."/>
        </authorList>
    </citation>
    <scope>NUCLEOTIDE SEQUENCE [LARGE SCALE GENOMIC DNA]</scope>
    <source>
        <strain evidence="8 9">CECT 5862</strain>
    </source>
</reference>
<dbReference type="PROSITE" id="PS51006">
    <property type="entry name" value="PABS_2"/>
    <property type="match status" value="1"/>
</dbReference>
<keyword evidence="4 5" id="KW-0620">Polyamine biosynthesis</keyword>
<dbReference type="SUPFAM" id="SSF53335">
    <property type="entry name" value="S-adenosyl-L-methionine-dependent methyltransferases"/>
    <property type="match status" value="1"/>
</dbReference>
<feature type="binding site" evidence="5">
    <location>
        <position position="580"/>
    </location>
    <ligand>
        <name>S-methyl-5'-thioadenosine</name>
        <dbReference type="ChEBI" id="CHEBI:17509"/>
    </ligand>
</feature>
<feature type="transmembrane region" description="Helical" evidence="5">
    <location>
        <begin position="274"/>
        <end position="292"/>
    </location>
</feature>
<gene>
    <name evidence="5" type="primary">speE</name>
    <name evidence="8" type="ORF">FHS18_000148</name>
</gene>
<keyword evidence="5" id="KW-1003">Cell membrane</keyword>
<dbReference type="Pfam" id="PF01564">
    <property type="entry name" value="Spermine_synth"/>
    <property type="match status" value="1"/>
</dbReference>
<feature type="domain" description="PABS" evidence="7">
    <location>
        <begin position="537"/>
        <end position="714"/>
    </location>
</feature>
<feature type="transmembrane region" description="Helical" evidence="5">
    <location>
        <begin position="188"/>
        <end position="207"/>
    </location>
</feature>
<dbReference type="AlphaFoldDB" id="A0A7W5AST2"/>
<keyword evidence="9" id="KW-1185">Reference proteome</keyword>
<evidence type="ECO:0000256" key="1">
    <source>
        <dbReference type="ARBA" id="ARBA00004651"/>
    </source>
</evidence>
<dbReference type="GO" id="GO:0004766">
    <property type="term" value="F:spermidine synthase activity"/>
    <property type="evidence" value="ECO:0007669"/>
    <property type="project" value="UniProtKB-UniRule"/>
</dbReference>
<dbReference type="GO" id="GO:0010487">
    <property type="term" value="F:thermospermine synthase activity"/>
    <property type="evidence" value="ECO:0007669"/>
    <property type="project" value="UniProtKB-ARBA"/>
</dbReference>
<dbReference type="GO" id="GO:0008295">
    <property type="term" value="P:spermidine biosynthetic process"/>
    <property type="evidence" value="ECO:0007669"/>
    <property type="project" value="UniProtKB-UniRule"/>
</dbReference>
<organism evidence="8 9">
    <name type="scientific">Paenibacillus phyllosphaerae</name>
    <dbReference type="NCBI Taxonomy" id="274593"/>
    <lineage>
        <taxon>Bacteria</taxon>
        <taxon>Bacillati</taxon>
        <taxon>Bacillota</taxon>
        <taxon>Bacilli</taxon>
        <taxon>Bacillales</taxon>
        <taxon>Paenibacillaceae</taxon>
        <taxon>Paenibacillus</taxon>
    </lineage>
</organism>
<dbReference type="GO" id="GO:0005886">
    <property type="term" value="C:plasma membrane"/>
    <property type="evidence" value="ECO:0007669"/>
    <property type="project" value="UniProtKB-SubCell"/>
</dbReference>
<comment type="caution">
    <text evidence="5">Lacks conserved residue(s) required for the propagation of feature annotation.</text>
</comment>
<feature type="transmembrane region" description="Helical" evidence="5">
    <location>
        <begin position="398"/>
        <end position="420"/>
    </location>
</feature>
<comment type="catalytic activity">
    <reaction evidence="5">
        <text>S-adenosyl 3-(methylsulfanyl)propylamine + putrescine = S-methyl-5'-thioadenosine + spermidine + H(+)</text>
        <dbReference type="Rhea" id="RHEA:12721"/>
        <dbReference type="ChEBI" id="CHEBI:15378"/>
        <dbReference type="ChEBI" id="CHEBI:17509"/>
        <dbReference type="ChEBI" id="CHEBI:57443"/>
        <dbReference type="ChEBI" id="CHEBI:57834"/>
        <dbReference type="ChEBI" id="CHEBI:326268"/>
        <dbReference type="EC" id="2.5.1.16"/>
    </reaction>
</comment>
<dbReference type="Proteomes" id="UP000570361">
    <property type="component" value="Unassembled WGS sequence"/>
</dbReference>
<dbReference type="Gene3D" id="3.40.50.150">
    <property type="entry name" value="Vaccinia Virus protein VP39"/>
    <property type="match status" value="1"/>
</dbReference>
<feature type="binding site" evidence="5">
    <location>
        <position position="537"/>
    </location>
    <ligand>
        <name>spermidine</name>
        <dbReference type="ChEBI" id="CHEBI:57834"/>
    </ligand>
</feature>
<dbReference type="NCBIfam" id="NF037959">
    <property type="entry name" value="MFS_SpdSyn"/>
    <property type="match status" value="2"/>
</dbReference>
<dbReference type="InterPro" id="IPR001045">
    <property type="entry name" value="Spermi_synthase"/>
</dbReference>
<dbReference type="UniPathway" id="UPA00248">
    <property type="reaction ID" value="UER00314"/>
</dbReference>
<dbReference type="SUPFAM" id="SSF103473">
    <property type="entry name" value="MFS general substrate transporter"/>
    <property type="match status" value="1"/>
</dbReference>
<evidence type="ECO:0000256" key="5">
    <source>
        <dbReference type="HAMAP-Rule" id="MF_00198"/>
    </source>
</evidence>
<protein>
    <recommendedName>
        <fullName evidence="5">Polyamine aminopropyltransferase</fullName>
    </recommendedName>
    <alternativeName>
        <fullName evidence="5">Putrescine aminopropyltransferase</fullName>
        <shortName evidence="5">PAPT</shortName>
    </alternativeName>
    <alternativeName>
        <fullName evidence="5">Spermidine synthase</fullName>
        <shortName evidence="5">SPDS</shortName>
        <shortName evidence="5">SPDSY</shortName>
        <ecNumber evidence="5">2.5.1.16</ecNumber>
    </alternativeName>
</protein>
<dbReference type="InterPro" id="IPR030374">
    <property type="entry name" value="PABS"/>
</dbReference>
<feature type="transmembrane region" description="Helical" evidence="5">
    <location>
        <begin position="304"/>
        <end position="326"/>
    </location>
</feature>
<dbReference type="PANTHER" id="PTHR43317:SF1">
    <property type="entry name" value="THERMOSPERMINE SYNTHASE ACAULIS5"/>
    <property type="match status" value="1"/>
</dbReference>
<evidence type="ECO:0000256" key="4">
    <source>
        <dbReference type="ARBA" id="ARBA00023115"/>
    </source>
</evidence>
<feature type="transmembrane region" description="Helical" evidence="5">
    <location>
        <begin position="12"/>
        <end position="31"/>
    </location>
</feature>
<feature type="transmembrane region" description="Helical" evidence="5">
    <location>
        <begin position="236"/>
        <end position="254"/>
    </location>
</feature>
<feature type="transmembrane region" description="Helical" evidence="5">
    <location>
        <begin position="426"/>
        <end position="444"/>
    </location>
</feature>
<dbReference type="InterPro" id="IPR029063">
    <property type="entry name" value="SAM-dependent_MTases_sf"/>
</dbReference>
<dbReference type="CDD" id="cd02440">
    <property type="entry name" value="AdoMet_MTases"/>
    <property type="match status" value="1"/>
</dbReference>
<evidence type="ECO:0000313" key="8">
    <source>
        <dbReference type="EMBL" id="MBB3108120.1"/>
    </source>
</evidence>
<evidence type="ECO:0000313" key="9">
    <source>
        <dbReference type="Proteomes" id="UP000570361"/>
    </source>
</evidence>
<evidence type="ECO:0000259" key="7">
    <source>
        <dbReference type="PROSITE" id="PS51006"/>
    </source>
</evidence>
<evidence type="ECO:0000256" key="3">
    <source>
        <dbReference type="ARBA" id="ARBA00022679"/>
    </source>
</evidence>
<feature type="binding site" evidence="5">
    <location>
        <begin position="611"/>
        <end position="612"/>
    </location>
    <ligand>
        <name>S-methyl-5'-thioadenosine</name>
        <dbReference type="ChEBI" id="CHEBI:17509"/>
    </ligand>
</feature>
<feature type="transmembrane region" description="Helical" evidence="5">
    <location>
        <begin position="161"/>
        <end position="182"/>
    </location>
</feature>
<dbReference type="GO" id="GO:0022857">
    <property type="term" value="F:transmembrane transporter activity"/>
    <property type="evidence" value="ECO:0007669"/>
    <property type="project" value="InterPro"/>
</dbReference>
<feature type="transmembrane region" description="Helical" evidence="5">
    <location>
        <begin position="77"/>
        <end position="98"/>
    </location>
</feature>
<evidence type="ECO:0000256" key="2">
    <source>
        <dbReference type="ARBA" id="ARBA00007867"/>
    </source>
</evidence>
<comment type="pathway">
    <text evidence="5">Amine and polyamine biosynthesis; spermidine biosynthesis; spermidine from putrescine: step 1/1.</text>
</comment>
<feature type="transmembrane region" description="Helical" evidence="5">
    <location>
        <begin position="346"/>
        <end position="377"/>
    </location>
</feature>
<comment type="similarity">
    <text evidence="2 5">Belongs to the spermidine/spermine synthase family.</text>
</comment>
<dbReference type="EMBL" id="JACHXK010000001">
    <property type="protein sequence ID" value="MBB3108120.1"/>
    <property type="molecule type" value="Genomic_DNA"/>
</dbReference>
<keyword evidence="5" id="KW-0812">Transmembrane</keyword>
<dbReference type="InterPro" id="IPR036259">
    <property type="entry name" value="MFS_trans_sf"/>
</dbReference>
<dbReference type="Pfam" id="PF07690">
    <property type="entry name" value="MFS_1"/>
    <property type="match status" value="1"/>
</dbReference>
<dbReference type="PANTHER" id="PTHR43317">
    <property type="entry name" value="THERMOSPERMINE SYNTHASE ACAULIS5"/>
    <property type="match status" value="1"/>
</dbReference>
<comment type="subunit">
    <text evidence="5">Homodimer or homotetramer.</text>
</comment>
<comment type="function">
    <text evidence="5">Catalyzes the irreversible transfer of a propylamine group from the amino donor S-adenosylmethioninamine (decarboxy-AdoMet) to putrescine (1,4-diaminobutane) to yield spermidine.</text>
</comment>
<keyword evidence="5" id="KW-0472">Membrane</keyword>
<keyword evidence="3 5" id="KW-0808">Transferase</keyword>